<dbReference type="InterPro" id="IPR000719">
    <property type="entry name" value="Prot_kinase_dom"/>
</dbReference>
<comment type="similarity">
    <text evidence="2">Belongs to the WEB family.</text>
</comment>
<evidence type="ECO:0000256" key="2">
    <source>
        <dbReference type="ARBA" id="ARBA00005485"/>
    </source>
</evidence>
<evidence type="ECO:0000256" key="8">
    <source>
        <dbReference type="ARBA" id="ARBA00022989"/>
    </source>
</evidence>
<evidence type="ECO:0000256" key="12">
    <source>
        <dbReference type="SAM" id="Coils"/>
    </source>
</evidence>
<dbReference type="InterPro" id="IPR046959">
    <property type="entry name" value="PRK1-6/SRF4-like"/>
</dbReference>
<evidence type="ECO:0000256" key="1">
    <source>
        <dbReference type="ARBA" id="ARBA00004479"/>
    </source>
</evidence>
<protein>
    <recommendedName>
        <fullName evidence="15">Protein kinase domain-containing protein</fullName>
    </recommendedName>
</protein>
<keyword evidence="7" id="KW-0677">Repeat</keyword>
<keyword evidence="11" id="KW-0325">Glycoprotein</keyword>
<keyword evidence="5 14" id="KW-0812">Transmembrane</keyword>
<feature type="compositionally biased region" description="Basic residues" evidence="13">
    <location>
        <begin position="129"/>
        <end position="146"/>
    </location>
</feature>
<evidence type="ECO:0000256" key="4">
    <source>
        <dbReference type="ARBA" id="ARBA00022614"/>
    </source>
</evidence>
<feature type="transmembrane region" description="Helical" evidence="14">
    <location>
        <begin position="1137"/>
        <end position="1162"/>
    </location>
</feature>
<name>A0A498HEB7_MALDO</name>
<feature type="compositionally biased region" description="Basic and acidic residues" evidence="13">
    <location>
        <begin position="88"/>
        <end position="128"/>
    </location>
</feature>
<feature type="compositionally biased region" description="Basic and acidic residues" evidence="13">
    <location>
        <begin position="48"/>
        <end position="71"/>
    </location>
</feature>
<evidence type="ECO:0000256" key="6">
    <source>
        <dbReference type="ARBA" id="ARBA00022729"/>
    </source>
</evidence>
<dbReference type="SUPFAM" id="SSF52058">
    <property type="entry name" value="L domain-like"/>
    <property type="match status" value="1"/>
</dbReference>
<dbReference type="SUPFAM" id="SSF56112">
    <property type="entry name" value="Protein kinase-like (PK-like)"/>
    <property type="match status" value="1"/>
</dbReference>
<dbReference type="PROSITE" id="PS50011">
    <property type="entry name" value="PROTEIN_KINASE_DOM"/>
    <property type="match status" value="1"/>
</dbReference>
<evidence type="ECO:0000256" key="13">
    <source>
        <dbReference type="SAM" id="MobiDB-lite"/>
    </source>
</evidence>
<dbReference type="Pfam" id="PF00560">
    <property type="entry name" value="LRR_1"/>
    <property type="match status" value="3"/>
</dbReference>
<accession>A0A498HEB7</accession>
<evidence type="ECO:0000256" key="5">
    <source>
        <dbReference type="ARBA" id="ARBA00022692"/>
    </source>
</evidence>
<feature type="coiled-coil region" evidence="12">
    <location>
        <begin position="299"/>
        <end position="357"/>
    </location>
</feature>
<dbReference type="Pfam" id="PF05701">
    <property type="entry name" value="WEMBL"/>
    <property type="match status" value="1"/>
</dbReference>
<dbReference type="Pfam" id="PF13855">
    <property type="entry name" value="LRR_8"/>
    <property type="match status" value="1"/>
</dbReference>
<dbReference type="InterPro" id="IPR013210">
    <property type="entry name" value="LRR_N_plant-typ"/>
</dbReference>
<dbReference type="GO" id="GO:0016020">
    <property type="term" value="C:membrane"/>
    <property type="evidence" value="ECO:0007669"/>
    <property type="project" value="UniProtKB-SubCell"/>
</dbReference>
<dbReference type="FunFam" id="3.80.10.10:FF:000077">
    <property type="entry name" value="LRR receptor-like serine/threonine-protein kinase ERL1"/>
    <property type="match status" value="1"/>
</dbReference>
<keyword evidence="10 14" id="KW-0472">Membrane</keyword>
<keyword evidence="4" id="KW-0433">Leucine-rich repeat</keyword>
<comment type="subcellular location">
    <subcellularLocation>
        <location evidence="1">Membrane</location>
        <topology evidence="1">Single-pass type I membrane protein</topology>
    </subcellularLocation>
</comment>
<evidence type="ECO:0000313" key="16">
    <source>
        <dbReference type="EMBL" id="RXH68624.1"/>
    </source>
</evidence>
<dbReference type="Gene3D" id="1.10.510.10">
    <property type="entry name" value="Transferase(Phosphotransferase) domain 1"/>
    <property type="match status" value="1"/>
</dbReference>
<dbReference type="GO" id="GO:0005524">
    <property type="term" value="F:ATP binding"/>
    <property type="evidence" value="ECO:0007669"/>
    <property type="project" value="InterPro"/>
</dbReference>
<evidence type="ECO:0000256" key="14">
    <source>
        <dbReference type="SAM" id="Phobius"/>
    </source>
</evidence>
<evidence type="ECO:0000256" key="11">
    <source>
        <dbReference type="ARBA" id="ARBA00023180"/>
    </source>
</evidence>
<dbReference type="InterPro" id="IPR001611">
    <property type="entry name" value="Leu-rich_rpt"/>
</dbReference>
<keyword evidence="9 12" id="KW-0175">Coiled coil</keyword>
<dbReference type="PANTHER" id="PTHR48007:SF83">
    <property type="entry name" value="PROTEIN KINASE DOMAIN-CONTAINING PROTEIN"/>
    <property type="match status" value="1"/>
</dbReference>
<keyword evidence="3" id="KW-0597">Phosphoprotein</keyword>
<keyword evidence="8 14" id="KW-1133">Transmembrane helix</keyword>
<reference evidence="16 17" key="1">
    <citation type="submission" date="2018-10" db="EMBL/GenBank/DDBJ databases">
        <title>A high-quality apple genome assembly.</title>
        <authorList>
            <person name="Hu J."/>
        </authorList>
    </citation>
    <scope>NUCLEOTIDE SEQUENCE [LARGE SCALE GENOMIC DNA]</scope>
    <source>
        <strain evidence="17">cv. HFTH1</strain>
        <tissue evidence="16">Young leaf</tissue>
    </source>
</reference>
<dbReference type="PANTHER" id="PTHR48007">
    <property type="entry name" value="LEUCINE-RICH REPEAT RECEPTOR-LIKE PROTEIN KINASE PXC1"/>
    <property type="match status" value="1"/>
</dbReference>
<gene>
    <name evidence="16" type="ORF">DVH24_030957</name>
</gene>
<proteinExistence type="inferred from homology"/>
<feature type="coiled-coil region" evidence="12">
    <location>
        <begin position="512"/>
        <end position="602"/>
    </location>
</feature>
<dbReference type="Proteomes" id="UP000290289">
    <property type="component" value="Chromosome 17"/>
</dbReference>
<dbReference type="Gene3D" id="3.30.200.20">
    <property type="entry name" value="Phosphorylase Kinase, domain 1"/>
    <property type="match status" value="1"/>
</dbReference>
<dbReference type="Gene3D" id="3.80.10.10">
    <property type="entry name" value="Ribonuclease Inhibitor"/>
    <property type="match status" value="2"/>
</dbReference>
<organism evidence="16 17">
    <name type="scientific">Malus domestica</name>
    <name type="common">Apple</name>
    <name type="synonym">Pyrus malus</name>
    <dbReference type="NCBI Taxonomy" id="3750"/>
    <lineage>
        <taxon>Eukaryota</taxon>
        <taxon>Viridiplantae</taxon>
        <taxon>Streptophyta</taxon>
        <taxon>Embryophyta</taxon>
        <taxon>Tracheophyta</taxon>
        <taxon>Spermatophyta</taxon>
        <taxon>Magnoliopsida</taxon>
        <taxon>eudicotyledons</taxon>
        <taxon>Gunneridae</taxon>
        <taxon>Pentapetalae</taxon>
        <taxon>rosids</taxon>
        <taxon>fabids</taxon>
        <taxon>Rosales</taxon>
        <taxon>Rosaceae</taxon>
        <taxon>Amygdaloideae</taxon>
        <taxon>Maleae</taxon>
        <taxon>Malus</taxon>
    </lineage>
</organism>
<sequence>MGVLTPKRSRGRKLVGALLRAVYLAGQGSLLRRESLLVVLGSSRVQGRERYESLRERDTRESERASGELRGTENYGKGTKKKRVTGVGDREKKKKGEAIGDEDSKVDARMKRDRNYRSKTEIDQEIGRNRSRNRKKSIKTMSGRRSRRWVRESREAMLYGFLKKLTEIVKKIRKANNVYEEDRILEASPSLKKSLIDISESSAIVRELHMARREIGRFKENRTDTDALRAQAQSEMLDVMERAKDLSSVIEESSSKAKSHTQEIEVLKKSQRHVGRDEDQVLAIGDVDNNKHTEVMRELELVRQELSMLELDMASILEEKSQAEKQTEASNTKTFSVEAIRDEIEEATEEQVLAELARIEAAKEFGDIEAEREREASQFSSAVDKTRKKMEDIVKQVDYSRDLETKLAVTMSDVHVLQNELKVVKEMDKRIQRIDSLSRLEPSFRKEEDLEGSELLQSVTEELEAGKTELAAVKEECFQYMASMDVIRNEHKHLTNKTARLRKTEEKSNSRVQNLNSKLLRAKAKLEDVSASEEKEKSIVSNLSVTLDKLKVEAEAAKKEKELVCEETASIKSEILKMELEIESTEEKLQATMQELETVKSSEAVALENLKTLIENTVRARAFESQSSSSITISKFEHEYLTGRAVAAEGIADKKVAEAQAWVEALRASEKEILIRTDLTMRDLKKMRVDEEQGEEQNWGQKGERNVVSGNWQQATPRKAMKSNGYQTPYRRARYRKSASPGARNNFPIQKKKKVMPNLTKLFSGKKTAKDDPVEIVPATTSQASSPMLTTSAEIMVKTLPATPYHQQQKRREEACASAVLENDLTNLLMVLQVLCLAFLVCNSLSLVSCINEEGLALLSFKESLTKNPESSLSTWNSSDQTPCSWAGVTCREEKVVSLSIPNKQLSGIFPRALGNLSALRHLNLRENKLSGSLPSELFNAKELQSLVLSGNSLSGSVPAEIGKLSYLQALDLSQNSFNGSIPSSIVQCKRLKILVLAQNHFSGSLPQGMGISFVHLQKLNISFNILGGSIPEEMSNLSSLRSTLDMSHNLFNGSIPPSLGSLPETVYIDLSYNNLSGPIPLNGALINIGPTAFVGNRLLCGLPLKISCSSSSQSSNSQNSGGSSGMNGKHNNSSRGIFVITVAAGVIAGIFIAGFLFSNWYKKVCTCKIREHFAGCKFEQKLKAGNDLFCFKRHGMDTVPENLEHYYFVQVDLQVNLDLDKLLKSSAFLLGNSGIGIVYRVVLEDGRTVAVRRLGDGGSQRFKVFQNQIEAIGKMRHPNIVNLLAYCWSVDEKLLIYDYIPNGDLATAIHGKPGMVSFTPLSWPARLKIMNGLAKGLAYIHEFSPRRYVHGNLRPRNILLGQNMEPRISDFGLGRLANLTEESLSSSSFQLEQIMAETPPQNSPYVQRTSSSLAAPGPCYKAPEASKVTKPSQKWDVYSFGVVILEMISAKMPFMRIGSLEMDLIQQFQLCIEERKPLCDLLDPFLAPDVDMKEEIVAVLKIALACVHKSPEKRPSMRFVCDNLARLA</sequence>
<dbReference type="EMBL" id="RDQH01000343">
    <property type="protein sequence ID" value="RXH68624.1"/>
    <property type="molecule type" value="Genomic_DNA"/>
</dbReference>
<dbReference type="InterPro" id="IPR011009">
    <property type="entry name" value="Kinase-like_dom_sf"/>
</dbReference>
<evidence type="ECO:0000259" key="15">
    <source>
        <dbReference type="PROSITE" id="PS50011"/>
    </source>
</evidence>
<keyword evidence="17" id="KW-1185">Reference proteome</keyword>
<dbReference type="Pfam" id="PF00069">
    <property type="entry name" value="Pkinase"/>
    <property type="match status" value="1"/>
</dbReference>
<comment type="caution">
    <text evidence="16">The sequence shown here is derived from an EMBL/GenBank/DDBJ whole genome shotgun (WGS) entry which is preliminary data.</text>
</comment>
<evidence type="ECO:0000256" key="3">
    <source>
        <dbReference type="ARBA" id="ARBA00022553"/>
    </source>
</evidence>
<evidence type="ECO:0000313" key="17">
    <source>
        <dbReference type="Proteomes" id="UP000290289"/>
    </source>
</evidence>
<dbReference type="InterPro" id="IPR032675">
    <property type="entry name" value="LRR_dom_sf"/>
</dbReference>
<dbReference type="Pfam" id="PF08263">
    <property type="entry name" value="LRRNT_2"/>
    <property type="match status" value="1"/>
</dbReference>
<feature type="domain" description="Protein kinase" evidence="15">
    <location>
        <begin position="1225"/>
        <end position="1528"/>
    </location>
</feature>
<dbReference type="FunFam" id="3.80.10.10:FF:000722">
    <property type="entry name" value="Leucine-rich repeat receptor-like protein kinase"/>
    <property type="match status" value="1"/>
</dbReference>
<dbReference type="InterPro" id="IPR008545">
    <property type="entry name" value="Web"/>
</dbReference>
<evidence type="ECO:0000256" key="9">
    <source>
        <dbReference type="ARBA" id="ARBA00023054"/>
    </source>
</evidence>
<evidence type="ECO:0000256" key="7">
    <source>
        <dbReference type="ARBA" id="ARBA00022737"/>
    </source>
</evidence>
<dbReference type="GO" id="GO:0004672">
    <property type="term" value="F:protein kinase activity"/>
    <property type="evidence" value="ECO:0007669"/>
    <property type="project" value="InterPro"/>
</dbReference>
<evidence type="ECO:0000256" key="10">
    <source>
        <dbReference type="ARBA" id="ARBA00023136"/>
    </source>
</evidence>
<feature type="region of interest" description="Disordered" evidence="13">
    <location>
        <begin position="48"/>
        <end position="146"/>
    </location>
</feature>
<keyword evidence="6" id="KW-0732">Signal</keyword>